<gene>
    <name evidence="1" type="ORF">C6Y28_01800</name>
    <name evidence="2" type="ORF">HG933_06455</name>
</gene>
<dbReference type="EMBL" id="CP027569">
    <property type="protein sequence ID" value="AVO26454.1"/>
    <property type="molecule type" value="Genomic_DNA"/>
</dbReference>
<dbReference type="AlphaFoldDB" id="A0A1M6Q301"/>
<dbReference type="Proteomes" id="UP000536773">
    <property type="component" value="Unassembled WGS sequence"/>
</dbReference>
<protein>
    <submittedName>
        <fullName evidence="2">Uncharacterized protein</fullName>
    </submittedName>
</protein>
<organism evidence="2 4">
    <name type="scientific">Megasphaera elsdenii</name>
    <dbReference type="NCBI Taxonomy" id="907"/>
    <lineage>
        <taxon>Bacteria</taxon>
        <taxon>Bacillati</taxon>
        <taxon>Bacillota</taxon>
        <taxon>Negativicutes</taxon>
        <taxon>Veillonellales</taxon>
        <taxon>Veillonellaceae</taxon>
        <taxon>Megasphaera</taxon>
    </lineage>
</organism>
<dbReference type="Proteomes" id="UP000238358">
    <property type="component" value="Chromosome"/>
</dbReference>
<reference evidence="2 4" key="2">
    <citation type="submission" date="2020-04" db="EMBL/GenBank/DDBJ databases">
        <authorList>
            <person name="Hitch T.C.A."/>
            <person name="Wylensek D."/>
            <person name="Clavel T."/>
        </authorList>
    </citation>
    <scope>NUCLEOTIDE SEQUENCE [LARGE SCALE GENOMIC DNA]</scope>
    <source>
        <strain evidence="2 4">WCA-386-APC-2A</strain>
    </source>
</reference>
<dbReference type="OrthoDB" id="1622999at2"/>
<reference evidence="1 3" key="1">
    <citation type="journal article" date="2018" name="Genome Announc.">
        <title>Complete genomes of two Megasphaera elsdenii strains, NCIMB 702410 and ATCC 25940.</title>
        <authorList>
            <person name="Hatmaker E.A."/>
            <person name="O'Dell K."/>
            <person name="Riley L.A."/>
            <person name="Klingeman D.M."/>
            <person name="Guss A.M."/>
        </authorList>
    </citation>
    <scope>NUCLEOTIDE SEQUENCE [LARGE SCALE GENOMIC DNA]</scope>
    <source>
        <strain evidence="1 3">NCIMB702410</strain>
    </source>
</reference>
<dbReference type="RefSeq" id="WP_014016163.1">
    <property type="nucleotide sequence ID" value="NZ_AP031433.1"/>
</dbReference>
<accession>A0A1M6Q301</accession>
<evidence type="ECO:0000313" key="4">
    <source>
        <dbReference type="Proteomes" id="UP000536773"/>
    </source>
</evidence>
<name>A0A1M6Q301_MEGEL</name>
<dbReference type="EMBL" id="JABBJH010000007">
    <property type="protein sequence ID" value="NMK39021.1"/>
    <property type="molecule type" value="Genomic_DNA"/>
</dbReference>
<evidence type="ECO:0000313" key="2">
    <source>
        <dbReference type="EMBL" id="NMK39021.1"/>
    </source>
</evidence>
<dbReference type="GeneID" id="97492170"/>
<evidence type="ECO:0000313" key="1">
    <source>
        <dbReference type="EMBL" id="AVO26454.1"/>
    </source>
</evidence>
<proteinExistence type="predicted"/>
<sequence length="133" mass="16101">MTLSLFWSRYTLELREQHLRDVDELYHYLIARERWNWFLAKIPEQAQIQILRGHNHGEDSWTCRKWLDHMLDWIKENKPPAVYDAVIDKIHMIEDKPIEELEKQAARNISPEELEKLQRAGYFQCIEAPKKSE</sequence>
<evidence type="ECO:0000313" key="3">
    <source>
        <dbReference type="Proteomes" id="UP000238358"/>
    </source>
</evidence>